<dbReference type="OrthoDB" id="7857082at2"/>
<dbReference type="AlphaFoldDB" id="A0A2A4CQK9"/>
<name>A0A2A4CQK9_9RHOB</name>
<comment type="caution">
    <text evidence="1">The sequence shown here is derived from an EMBL/GenBank/DDBJ whole genome shotgun (WGS) entry which is preliminary data.</text>
</comment>
<gene>
    <name evidence="1" type="ORF">CLN94_06580</name>
</gene>
<organism evidence="1 2">
    <name type="scientific">Pseudothioclava arenosa</name>
    <dbReference type="NCBI Taxonomy" id="1795308"/>
    <lineage>
        <taxon>Bacteria</taxon>
        <taxon>Pseudomonadati</taxon>
        <taxon>Pseudomonadota</taxon>
        <taxon>Alphaproteobacteria</taxon>
        <taxon>Rhodobacterales</taxon>
        <taxon>Paracoccaceae</taxon>
        <taxon>Pseudothioclava</taxon>
    </lineage>
</organism>
<dbReference type="EMBL" id="NTJD01000004">
    <property type="protein sequence ID" value="PCD76767.1"/>
    <property type="molecule type" value="Genomic_DNA"/>
</dbReference>
<evidence type="ECO:0000313" key="2">
    <source>
        <dbReference type="Proteomes" id="UP000243507"/>
    </source>
</evidence>
<protein>
    <submittedName>
        <fullName evidence="1">Uncharacterized protein</fullName>
    </submittedName>
</protein>
<keyword evidence="2" id="KW-1185">Reference proteome</keyword>
<reference evidence="1 2" key="1">
    <citation type="submission" date="2017-09" db="EMBL/GenBank/DDBJ databases">
        <title>A multilocus sequence analysis scheme for characterization of bacteria in the genus Thioclava.</title>
        <authorList>
            <person name="Liu Y."/>
            <person name="Shao Z."/>
        </authorList>
    </citation>
    <scope>NUCLEOTIDE SEQUENCE [LARGE SCALE GENOMIC DNA]</scope>
    <source>
        <strain evidence="1 2">CAU 1312</strain>
    </source>
</reference>
<accession>A0A2A4CQK9</accession>
<evidence type="ECO:0000313" key="1">
    <source>
        <dbReference type="EMBL" id="PCD76767.1"/>
    </source>
</evidence>
<sequence length="152" mass="17198">MDFNCLPHGTTLADFAKAEGFTWLDVSPCRHDESEGCTVRTTPGWVEFWTIYGRTDAGEAMAIHDAWDEEALAQALAEAVKITGLEVGYSDEDRALPAVELLALAEDMTFRIHEELDEEIEDEDRRDDDFDHHELTPLREALCEVSGYYGRE</sequence>
<proteinExistence type="predicted"/>
<dbReference type="RefSeq" id="WP_096432415.1">
    <property type="nucleotide sequence ID" value="NZ_NTJD01000004.1"/>
</dbReference>
<dbReference type="Proteomes" id="UP000243507">
    <property type="component" value="Unassembled WGS sequence"/>
</dbReference>